<dbReference type="PROSITE" id="PS51416">
    <property type="entry name" value="MIB_HERC2"/>
    <property type="match status" value="1"/>
</dbReference>
<dbReference type="Gene3D" id="2.30.30.40">
    <property type="entry name" value="SH3 Domains"/>
    <property type="match status" value="1"/>
</dbReference>
<proteinExistence type="predicted"/>
<dbReference type="Pfam" id="PF06701">
    <property type="entry name" value="MIB_HERC2"/>
    <property type="match status" value="1"/>
</dbReference>
<dbReference type="AlphaFoldDB" id="A0A146K7U8"/>
<protein>
    <submittedName>
        <fullName evidence="2">Mib/herc2 domain-containing protein</fullName>
    </submittedName>
</protein>
<evidence type="ECO:0000313" key="2">
    <source>
        <dbReference type="EMBL" id="JAP92922.1"/>
    </source>
</evidence>
<dbReference type="EMBL" id="GDID01003684">
    <property type="protein sequence ID" value="JAP92922.1"/>
    <property type="molecule type" value="Transcribed_RNA"/>
</dbReference>
<gene>
    <name evidence="2" type="ORF">TPC1_14980</name>
</gene>
<accession>A0A146K7U8</accession>
<name>A0A146K7U8_9EUKA</name>
<dbReference type="InterPro" id="IPR010606">
    <property type="entry name" value="Mib_Herc2"/>
</dbReference>
<feature type="non-terminal residue" evidence="2">
    <location>
        <position position="1"/>
    </location>
</feature>
<evidence type="ECO:0000259" key="1">
    <source>
        <dbReference type="PROSITE" id="PS51416"/>
    </source>
</evidence>
<organism evidence="2">
    <name type="scientific">Trepomonas sp. PC1</name>
    <dbReference type="NCBI Taxonomy" id="1076344"/>
    <lineage>
        <taxon>Eukaryota</taxon>
        <taxon>Metamonada</taxon>
        <taxon>Diplomonadida</taxon>
        <taxon>Hexamitidae</taxon>
        <taxon>Hexamitinae</taxon>
        <taxon>Trepomonas</taxon>
    </lineage>
</organism>
<feature type="non-terminal residue" evidence="2">
    <location>
        <position position="630"/>
    </location>
</feature>
<dbReference type="SUPFAM" id="SSF159034">
    <property type="entry name" value="Mib/herc2 domain-like"/>
    <property type="match status" value="1"/>
</dbReference>
<dbReference type="GO" id="GO:0016567">
    <property type="term" value="P:protein ubiquitination"/>
    <property type="evidence" value="ECO:0007669"/>
    <property type="project" value="InterPro"/>
</dbReference>
<dbReference type="InterPro" id="IPR037252">
    <property type="entry name" value="Mib_Herc2_sf"/>
</dbReference>
<dbReference type="GO" id="GO:0046872">
    <property type="term" value="F:metal ion binding"/>
    <property type="evidence" value="ECO:0007669"/>
    <property type="project" value="InterPro"/>
</dbReference>
<sequence>VAKPVQSNILDVVSCPIHLERCIGICDCGIPYCQHCYQLHFHDQHSTSAQLTTVNLPYATASQNFNLQLQTFPMKKLNCCLNQLFLSKIEFQGFQLAENAQLTLKMVSSREKSEIQVGQFVRYNDQFYQVVNLHQKLVQIAQLIINLKERSLQVDLDYQKWVCKKEVEFLQHSHFLSQLMLKTYKQYIQRQIQLISRESFVKHHLILIQRQMLCFLSQTFQFEPLELLHRFVELEQLFFQQVQTYTVQTQTVQTKLTKETFQQKLKVVRGPDWEYENQDGSTKTSQNVGLTAYVSCSQQYCFVQWKNGQFNSYRIGQDGKFDLLVQKDEKAVRDFNYYTELLRSGKCLCSVMNCSDFITHSELKHSQKNGILCQIQNAEDFQLLYKSKQVVYQGSCCLCYVRFKFVQTPQTQTYETNQGQKLLKTKYSPLAGFDETYCKASARNDLLRLFYQPDFATIPVMVTKRLQSPAVVTLGPDWHHAGQFSSGGRFADKIGFLVPNQQYQNDKKVLVKWAHFFESDIKELKQKAKSFCESILENKLANCVQEQKTDDLLNCFVYDAGHQNLFEIAFYENLVTTENFQQFRAVGPAMQFESLQSDCFGVLLMNEGLYAVVLWENGVNRHKIGLDDVF</sequence>
<dbReference type="GO" id="GO:0004842">
    <property type="term" value="F:ubiquitin-protein transferase activity"/>
    <property type="evidence" value="ECO:0007669"/>
    <property type="project" value="InterPro"/>
</dbReference>
<reference evidence="2" key="1">
    <citation type="submission" date="2015-07" db="EMBL/GenBank/DDBJ databases">
        <title>Adaptation to a free-living lifestyle via gene acquisitions in the diplomonad Trepomonas sp. PC1.</title>
        <authorList>
            <person name="Xu F."/>
            <person name="Jerlstrom-Hultqvist J."/>
            <person name="Kolisko M."/>
            <person name="Simpson A.G.B."/>
            <person name="Roger A.J."/>
            <person name="Svard S.G."/>
            <person name="Andersson J.O."/>
        </authorList>
    </citation>
    <scope>NUCLEOTIDE SEQUENCE</scope>
    <source>
        <strain evidence="2">PC1</strain>
    </source>
</reference>
<feature type="domain" description="MIB/HERC2" evidence="1">
    <location>
        <begin position="253"/>
        <end position="329"/>
    </location>
</feature>